<feature type="domain" description="DUF1707" evidence="3">
    <location>
        <begin position="10"/>
        <end position="62"/>
    </location>
</feature>
<dbReference type="RefSeq" id="WP_311422093.1">
    <property type="nucleotide sequence ID" value="NZ_JAVREH010000005.1"/>
</dbReference>
<dbReference type="EMBL" id="JAVREH010000005">
    <property type="protein sequence ID" value="MDT0260937.1"/>
    <property type="molecule type" value="Genomic_DNA"/>
</dbReference>
<evidence type="ECO:0000313" key="5">
    <source>
        <dbReference type="Proteomes" id="UP001183176"/>
    </source>
</evidence>
<evidence type="ECO:0000313" key="4">
    <source>
        <dbReference type="EMBL" id="MDT0260937.1"/>
    </source>
</evidence>
<dbReference type="Proteomes" id="UP001183176">
    <property type="component" value="Unassembled WGS sequence"/>
</dbReference>
<keyword evidence="5" id="KW-1185">Reference proteome</keyword>
<comment type="caution">
    <text evidence="4">The sequence shown here is derived from an EMBL/GenBank/DDBJ whole genome shotgun (WGS) entry which is preliminary data.</text>
</comment>
<keyword evidence="2" id="KW-1133">Transmembrane helix</keyword>
<feature type="region of interest" description="Disordered" evidence="1">
    <location>
        <begin position="66"/>
        <end position="105"/>
    </location>
</feature>
<organism evidence="4 5">
    <name type="scientific">Jatrophihabitans lederbergiae</name>
    <dbReference type="NCBI Taxonomy" id="3075547"/>
    <lineage>
        <taxon>Bacteria</taxon>
        <taxon>Bacillati</taxon>
        <taxon>Actinomycetota</taxon>
        <taxon>Actinomycetes</taxon>
        <taxon>Jatrophihabitantales</taxon>
        <taxon>Jatrophihabitantaceae</taxon>
        <taxon>Jatrophihabitans</taxon>
    </lineage>
</organism>
<feature type="transmembrane region" description="Helical" evidence="2">
    <location>
        <begin position="122"/>
        <end position="149"/>
    </location>
</feature>
<evidence type="ECO:0000256" key="2">
    <source>
        <dbReference type="SAM" id="Phobius"/>
    </source>
</evidence>
<sequence>MGDDNSAYGVRIGNAEREAAVKALDEHLEAGRLDPEEYGERYAKASMARTEDELRPLFVDLPGPFSPTGSRWAPPQAHRIATSPEPHRASKPPGTGRTASGGPGGAPLFGKLGERFVALSPFIALTLFFVAGLPWVVFLIIPASGALVYGSMRGPRGQRGRSRCHPGWR</sequence>
<protein>
    <submittedName>
        <fullName evidence="4">DUF1707 domain-containing protein</fullName>
    </submittedName>
</protein>
<accession>A0ABU2J7G5</accession>
<reference evidence="5" key="1">
    <citation type="submission" date="2023-07" db="EMBL/GenBank/DDBJ databases">
        <title>30 novel species of actinomycetes from the DSMZ collection.</title>
        <authorList>
            <person name="Nouioui I."/>
        </authorList>
    </citation>
    <scope>NUCLEOTIDE SEQUENCE [LARGE SCALE GENOMIC DNA]</scope>
    <source>
        <strain evidence="5">DSM 44399</strain>
    </source>
</reference>
<keyword evidence="2" id="KW-0812">Transmembrane</keyword>
<keyword evidence="2" id="KW-0472">Membrane</keyword>
<dbReference type="Pfam" id="PF08044">
    <property type="entry name" value="DUF1707"/>
    <property type="match status" value="1"/>
</dbReference>
<name>A0ABU2J7G5_9ACTN</name>
<evidence type="ECO:0000259" key="3">
    <source>
        <dbReference type="Pfam" id="PF08044"/>
    </source>
</evidence>
<gene>
    <name evidence="4" type="ORF">RM423_05965</name>
</gene>
<dbReference type="InterPro" id="IPR012551">
    <property type="entry name" value="DUF1707_SHOCT-like"/>
</dbReference>
<evidence type="ECO:0000256" key="1">
    <source>
        <dbReference type="SAM" id="MobiDB-lite"/>
    </source>
</evidence>
<proteinExistence type="predicted"/>